<evidence type="ECO:0000313" key="2">
    <source>
        <dbReference type="EMBL" id="KAK3612437.1"/>
    </source>
</evidence>
<protein>
    <recommendedName>
        <fullName evidence="1">Death domain-containing protein</fullName>
    </recommendedName>
</protein>
<reference evidence="2" key="1">
    <citation type="journal article" date="2021" name="Genome Biol. Evol.">
        <title>A High-Quality Reference Genome for a Parasitic Bivalve with Doubly Uniparental Inheritance (Bivalvia: Unionida).</title>
        <authorList>
            <person name="Smith C.H."/>
        </authorList>
    </citation>
    <scope>NUCLEOTIDE SEQUENCE</scope>
    <source>
        <strain evidence="2">CHS0354</strain>
    </source>
</reference>
<dbReference type="AlphaFoldDB" id="A0AAE0WHC3"/>
<dbReference type="InterPro" id="IPR011029">
    <property type="entry name" value="DEATH-like_dom_sf"/>
</dbReference>
<dbReference type="SUPFAM" id="SSF47986">
    <property type="entry name" value="DEATH domain"/>
    <property type="match status" value="1"/>
</dbReference>
<dbReference type="Pfam" id="PF00531">
    <property type="entry name" value="Death"/>
    <property type="match status" value="1"/>
</dbReference>
<dbReference type="EMBL" id="JAEAOA010001901">
    <property type="protein sequence ID" value="KAK3612437.1"/>
    <property type="molecule type" value="Genomic_DNA"/>
</dbReference>
<reference evidence="2" key="3">
    <citation type="submission" date="2023-05" db="EMBL/GenBank/DDBJ databases">
        <authorList>
            <person name="Smith C.H."/>
        </authorList>
    </citation>
    <scope>NUCLEOTIDE SEQUENCE</scope>
    <source>
        <strain evidence="2">CHS0354</strain>
        <tissue evidence="2">Mantle</tissue>
    </source>
</reference>
<organism evidence="2 3">
    <name type="scientific">Potamilus streckersoni</name>
    <dbReference type="NCBI Taxonomy" id="2493646"/>
    <lineage>
        <taxon>Eukaryota</taxon>
        <taxon>Metazoa</taxon>
        <taxon>Spiralia</taxon>
        <taxon>Lophotrochozoa</taxon>
        <taxon>Mollusca</taxon>
        <taxon>Bivalvia</taxon>
        <taxon>Autobranchia</taxon>
        <taxon>Heteroconchia</taxon>
        <taxon>Palaeoheterodonta</taxon>
        <taxon>Unionida</taxon>
        <taxon>Unionoidea</taxon>
        <taxon>Unionidae</taxon>
        <taxon>Ambleminae</taxon>
        <taxon>Lampsilini</taxon>
        <taxon>Potamilus</taxon>
    </lineage>
</organism>
<dbReference type="GO" id="GO:0007165">
    <property type="term" value="P:signal transduction"/>
    <property type="evidence" value="ECO:0007669"/>
    <property type="project" value="InterPro"/>
</dbReference>
<feature type="domain" description="Death" evidence="1">
    <location>
        <begin position="20"/>
        <end position="89"/>
    </location>
</feature>
<name>A0AAE0WHC3_9BIVA</name>
<comment type="caution">
    <text evidence="2">The sequence shown here is derived from an EMBL/GenBank/DDBJ whole genome shotgun (WGS) entry which is preliminary data.</text>
</comment>
<dbReference type="CDD" id="cd01670">
    <property type="entry name" value="Death"/>
    <property type="match status" value="1"/>
</dbReference>
<dbReference type="PROSITE" id="PS50017">
    <property type="entry name" value="DEATH_DOMAIN"/>
    <property type="match status" value="1"/>
</dbReference>
<reference evidence="2" key="2">
    <citation type="journal article" date="2021" name="Genome Biol. Evol.">
        <title>Developing a high-quality reference genome for a parasitic bivalve with doubly uniparental inheritance (Bivalvia: Unionida).</title>
        <authorList>
            <person name="Smith C.H."/>
        </authorList>
    </citation>
    <scope>NUCLEOTIDE SEQUENCE</scope>
    <source>
        <strain evidence="2">CHS0354</strain>
        <tissue evidence="2">Mantle</tissue>
    </source>
</reference>
<accession>A0AAE0WHC3</accession>
<evidence type="ECO:0000259" key="1">
    <source>
        <dbReference type="PROSITE" id="PS50017"/>
    </source>
</evidence>
<dbReference type="Proteomes" id="UP001195483">
    <property type="component" value="Unassembled WGS sequence"/>
</dbReference>
<keyword evidence="3" id="KW-1185">Reference proteome</keyword>
<evidence type="ECO:0000313" key="3">
    <source>
        <dbReference type="Proteomes" id="UP001195483"/>
    </source>
</evidence>
<dbReference type="InterPro" id="IPR000488">
    <property type="entry name" value="Death_dom"/>
</dbReference>
<sequence>MVYKNIKDVFRRVCPYMLHRWKSVLEKLGLNQTQIGELEKRTNKSRLYDVMYEGLCLWRELNGRNATTEALMVAIKECDLRRAEGIVFN</sequence>
<proteinExistence type="predicted"/>
<dbReference type="Gene3D" id="1.10.533.10">
    <property type="entry name" value="Death Domain, Fas"/>
    <property type="match status" value="1"/>
</dbReference>
<gene>
    <name evidence="2" type="ORF">CHS0354_032047</name>
</gene>